<dbReference type="Proteomes" id="UP001577267">
    <property type="component" value="Unassembled WGS sequence"/>
</dbReference>
<proteinExistence type="predicted"/>
<reference evidence="1 2" key="1">
    <citation type="submission" date="2024-09" db="EMBL/GenBank/DDBJ databases">
        <title>Draft genome sequence of multifaceted antimicrobials producing Streptomyces sp. strain FH1.</title>
        <authorList>
            <person name="Hassan F."/>
            <person name="Ali H."/>
            <person name="Hassan N."/>
            <person name="Nawaz A."/>
        </authorList>
    </citation>
    <scope>NUCLEOTIDE SEQUENCE [LARGE SCALE GENOMIC DNA]</scope>
    <source>
        <strain evidence="1 2">FH1</strain>
    </source>
</reference>
<gene>
    <name evidence="1" type="ORF">ACE11A_25680</name>
</gene>
<dbReference type="EMBL" id="JBHGBT010000046">
    <property type="protein sequence ID" value="MFB4197731.1"/>
    <property type="molecule type" value="Genomic_DNA"/>
</dbReference>
<dbReference type="RefSeq" id="WP_375066311.1">
    <property type="nucleotide sequence ID" value="NZ_JBHGBT010000046.1"/>
</dbReference>
<organism evidence="1 2">
    <name type="scientific">Streptomyces carpaticus</name>
    <dbReference type="NCBI Taxonomy" id="285558"/>
    <lineage>
        <taxon>Bacteria</taxon>
        <taxon>Bacillati</taxon>
        <taxon>Actinomycetota</taxon>
        <taxon>Actinomycetes</taxon>
        <taxon>Kitasatosporales</taxon>
        <taxon>Streptomycetaceae</taxon>
        <taxon>Streptomyces</taxon>
    </lineage>
</organism>
<evidence type="ECO:0000313" key="2">
    <source>
        <dbReference type="Proteomes" id="UP001577267"/>
    </source>
</evidence>
<name>A0ABV4ZUC6_9ACTN</name>
<sequence>MNDVNNQIVPAGTYAFRFVCRAEGYAEVVFESQIRIDRPMTMGEMSNGIRNTMARQSNLPALHVQNWTGNLRLDRLR</sequence>
<keyword evidence="2" id="KW-1185">Reference proteome</keyword>
<accession>A0ABV4ZUC6</accession>
<protein>
    <submittedName>
        <fullName evidence="1">Uncharacterized protein</fullName>
    </submittedName>
</protein>
<evidence type="ECO:0000313" key="1">
    <source>
        <dbReference type="EMBL" id="MFB4197731.1"/>
    </source>
</evidence>
<comment type="caution">
    <text evidence="1">The sequence shown here is derived from an EMBL/GenBank/DDBJ whole genome shotgun (WGS) entry which is preliminary data.</text>
</comment>